<dbReference type="Gene3D" id="3.30.1330.30">
    <property type="match status" value="1"/>
</dbReference>
<dbReference type="PANTHER" id="PTHR46103:SF1">
    <property type="entry name" value="RRNA METHYLTRANSFERASE 1, MITOCHONDRIAL"/>
    <property type="match status" value="1"/>
</dbReference>
<dbReference type="AlphaFoldDB" id="A0ABD0M931"/>
<accession>A0ABD0M931</accession>
<dbReference type="Proteomes" id="UP001519460">
    <property type="component" value="Unassembled WGS sequence"/>
</dbReference>
<evidence type="ECO:0000256" key="9">
    <source>
        <dbReference type="ARBA" id="ARBA00034881"/>
    </source>
</evidence>
<evidence type="ECO:0000256" key="3">
    <source>
        <dbReference type="ARBA" id="ARBA00022552"/>
    </source>
</evidence>
<dbReference type="GO" id="GO:0032259">
    <property type="term" value="P:methylation"/>
    <property type="evidence" value="ECO:0007669"/>
    <property type="project" value="UniProtKB-KW"/>
</dbReference>
<dbReference type="PANTHER" id="PTHR46103">
    <property type="entry name" value="RRNA METHYLTRANSFERASE 1, MITOCHONDRIAL"/>
    <property type="match status" value="1"/>
</dbReference>
<dbReference type="InterPro" id="IPR013123">
    <property type="entry name" value="SpoU_subst-bd"/>
</dbReference>
<feature type="domain" description="RNA 2-O ribose methyltransferase substrate binding" evidence="10">
    <location>
        <begin position="79"/>
        <end position="160"/>
    </location>
</feature>
<evidence type="ECO:0000256" key="4">
    <source>
        <dbReference type="ARBA" id="ARBA00022603"/>
    </source>
</evidence>
<keyword evidence="12" id="KW-1185">Reference proteome</keyword>
<evidence type="ECO:0000256" key="8">
    <source>
        <dbReference type="ARBA" id="ARBA00023128"/>
    </source>
</evidence>
<dbReference type="InterPro" id="IPR047182">
    <property type="entry name" value="MRM1"/>
</dbReference>
<evidence type="ECO:0000313" key="12">
    <source>
        <dbReference type="Proteomes" id="UP001519460"/>
    </source>
</evidence>
<organism evidence="11 12">
    <name type="scientific">Batillaria attramentaria</name>
    <dbReference type="NCBI Taxonomy" id="370345"/>
    <lineage>
        <taxon>Eukaryota</taxon>
        <taxon>Metazoa</taxon>
        <taxon>Spiralia</taxon>
        <taxon>Lophotrochozoa</taxon>
        <taxon>Mollusca</taxon>
        <taxon>Gastropoda</taxon>
        <taxon>Caenogastropoda</taxon>
        <taxon>Sorbeoconcha</taxon>
        <taxon>Cerithioidea</taxon>
        <taxon>Batillariidae</taxon>
        <taxon>Batillaria</taxon>
    </lineage>
</organism>
<name>A0ABD0M931_9CAEN</name>
<reference evidence="11 12" key="1">
    <citation type="journal article" date="2023" name="Sci. Data">
        <title>Genome assembly of the Korean intertidal mud-creeper Batillaria attramentaria.</title>
        <authorList>
            <person name="Patra A.K."/>
            <person name="Ho P.T."/>
            <person name="Jun S."/>
            <person name="Lee S.J."/>
            <person name="Kim Y."/>
            <person name="Won Y.J."/>
        </authorList>
    </citation>
    <scope>NUCLEOTIDE SEQUENCE [LARGE SCALE GENOMIC DNA]</scope>
    <source>
        <strain evidence="11">Wonlab-2016</strain>
    </source>
</reference>
<dbReference type="EMBL" id="JACVVK020000003">
    <property type="protein sequence ID" value="KAK7508035.1"/>
    <property type="molecule type" value="Genomic_DNA"/>
</dbReference>
<dbReference type="Pfam" id="PF08032">
    <property type="entry name" value="SpoU_sub_bind"/>
    <property type="match status" value="1"/>
</dbReference>
<evidence type="ECO:0000256" key="2">
    <source>
        <dbReference type="ARBA" id="ARBA00007228"/>
    </source>
</evidence>
<dbReference type="SUPFAM" id="SSF55315">
    <property type="entry name" value="L30e-like"/>
    <property type="match status" value="1"/>
</dbReference>
<keyword evidence="7" id="KW-0809">Transit peptide</keyword>
<keyword evidence="5" id="KW-0808">Transferase</keyword>
<keyword evidence="4" id="KW-0489">Methyltransferase</keyword>
<keyword evidence="3" id="KW-0698">rRNA processing</keyword>
<dbReference type="SUPFAM" id="SSF75217">
    <property type="entry name" value="alpha/beta knot"/>
    <property type="match status" value="1"/>
</dbReference>
<dbReference type="InterPro" id="IPR029028">
    <property type="entry name" value="Alpha/beta_knot_MTases"/>
</dbReference>
<dbReference type="InterPro" id="IPR029064">
    <property type="entry name" value="Ribosomal_eL30-like_sf"/>
</dbReference>
<comment type="similarity">
    <text evidence="2">Belongs to the class IV-like SAM-binding methyltransferase superfamily. RNA methyltransferase TrmH family.</text>
</comment>
<evidence type="ECO:0000256" key="7">
    <source>
        <dbReference type="ARBA" id="ARBA00022946"/>
    </source>
</evidence>
<comment type="caution">
    <text evidence="11">The sequence shown here is derived from an EMBL/GenBank/DDBJ whole genome shotgun (WGS) entry which is preliminary data.</text>
</comment>
<evidence type="ECO:0000256" key="5">
    <source>
        <dbReference type="ARBA" id="ARBA00022679"/>
    </source>
</evidence>
<dbReference type="Gene3D" id="3.40.1280.10">
    <property type="match status" value="1"/>
</dbReference>
<sequence>MRAHTRLRHLMCAFCAYRLRNTFGKVTHVPKIAFSVDAPSRPKYNYGLPGKGKSKIKERMWKRQLADSDTHGIQLQGEVLFGIHPVLLALGSTRRQHLYNLYLEDKQRQGKLEGMFSTIATLAQKRNVDIQYVPKKTLTYLSGNRPHQGVCLDTSSLILPDLDPQELTHRCACAVMVHSHCWTDTWTLFLLEVHMTEVHSHPLEYKLHHLTFSDSQGTLKMAHMLVFLLPFLLVLENVQEEDWNALWLLLYNVQDPMNFGAILRSAYFLGVDRVIVPELNSCAVSPVVSKASAGALEVIDLCRLPGNYRSILQLTKAWQSAGGITVGTASNTDGAKTISNLQDFQMTTPTMVIVGNEGSGVDVDILDLCDTLLTITPLTEDTPQLGVESLNVSVATGILIHWLQASRVKQ</sequence>
<comment type="subcellular location">
    <subcellularLocation>
        <location evidence="1">Mitochondrion</location>
    </subcellularLocation>
</comment>
<dbReference type="InterPro" id="IPR029026">
    <property type="entry name" value="tRNA_m1G_MTases_N"/>
</dbReference>
<dbReference type="GO" id="GO:0006364">
    <property type="term" value="P:rRNA processing"/>
    <property type="evidence" value="ECO:0007669"/>
    <property type="project" value="UniProtKB-KW"/>
</dbReference>
<evidence type="ECO:0000256" key="1">
    <source>
        <dbReference type="ARBA" id="ARBA00004173"/>
    </source>
</evidence>
<gene>
    <name evidence="11" type="ORF">BaRGS_00001000</name>
</gene>
<evidence type="ECO:0000256" key="6">
    <source>
        <dbReference type="ARBA" id="ARBA00022691"/>
    </source>
</evidence>
<proteinExistence type="inferred from homology"/>
<protein>
    <recommendedName>
        <fullName evidence="9">rRNA methyltransferase 1, mitochondrial</fullName>
    </recommendedName>
</protein>
<evidence type="ECO:0000313" key="11">
    <source>
        <dbReference type="EMBL" id="KAK7508035.1"/>
    </source>
</evidence>
<dbReference type="SMART" id="SM00967">
    <property type="entry name" value="SpoU_sub_bind"/>
    <property type="match status" value="1"/>
</dbReference>
<keyword evidence="6" id="KW-0949">S-adenosyl-L-methionine</keyword>
<evidence type="ECO:0000259" key="10">
    <source>
        <dbReference type="SMART" id="SM00967"/>
    </source>
</evidence>
<dbReference type="InterPro" id="IPR047261">
    <property type="entry name" value="MRM1_MeTrfase_dom"/>
</dbReference>
<dbReference type="InterPro" id="IPR001537">
    <property type="entry name" value="SpoU_MeTrfase"/>
</dbReference>
<dbReference type="GO" id="GO:0008168">
    <property type="term" value="F:methyltransferase activity"/>
    <property type="evidence" value="ECO:0007669"/>
    <property type="project" value="UniProtKB-KW"/>
</dbReference>
<keyword evidence="8" id="KW-0496">Mitochondrion</keyword>
<dbReference type="CDD" id="cd18105">
    <property type="entry name" value="SpoU-like_MRM1"/>
    <property type="match status" value="1"/>
</dbReference>
<dbReference type="GO" id="GO:0005739">
    <property type="term" value="C:mitochondrion"/>
    <property type="evidence" value="ECO:0007669"/>
    <property type="project" value="UniProtKB-SubCell"/>
</dbReference>
<dbReference type="Pfam" id="PF00588">
    <property type="entry name" value="SpoU_methylase"/>
    <property type="match status" value="1"/>
</dbReference>